<evidence type="ECO:0000256" key="2">
    <source>
        <dbReference type="ARBA" id="ARBA00022703"/>
    </source>
</evidence>
<dbReference type="SUPFAM" id="SSF56854">
    <property type="entry name" value="Bcl-2 inhibitors of programmed cell death"/>
    <property type="match status" value="1"/>
</dbReference>
<dbReference type="RefSeq" id="XP_026182703.1">
    <property type="nucleotide sequence ID" value="XM_026326918.1"/>
</dbReference>
<dbReference type="GO" id="GO:2001236">
    <property type="term" value="P:regulation of extrinsic apoptotic signaling pathway"/>
    <property type="evidence" value="ECO:0007669"/>
    <property type="project" value="TreeGrafter"/>
</dbReference>
<dbReference type="AlphaFoldDB" id="A0A3Q3MTR4"/>
<keyword evidence="2" id="KW-0053">Apoptosis</keyword>
<evidence type="ECO:0000313" key="4">
    <source>
        <dbReference type="Ensembl" id="ENSMAMP00000026186.1"/>
    </source>
</evidence>
<name>A0A3Q3MTR4_9TELE</name>
<dbReference type="GO" id="GO:0006915">
    <property type="term" value="P:apoptotic process"/>
    <property type="evidence" value="ECO:0007669"/>
    <property type="project" value="UniProtKB-KW"/>
</dbReference>
<feature type="region of interest" description="Disordered" evidence="3">
    <location>
        <begin position="106"/>
        <end position="132"/>
    </location>
</feature>
<dbReference type="InParanoid" id="A0A3Q3MTR4"/>
<reference evidence="4" key="2">
    <citation type="submission" date="2025-09" db="UniProtKB">
        <authorList>
            <consortium name="Ensembl"/>
        </authorList>
    </citation>
    <scope>IDENTIFICATION</scope>
</reference>
<dbReference type="GeneID" id="113142109"/>
<sequence>MSNGDQSPNQRNFPDCDSKSDSMDGTVEFKILMAYAQRRRTAQPDESPTPDSPAAPNGCTDTNTRTPSQVPAKPEREETNKGKAKKNKTKQWKRLLHIFKCIKPETKEEDLQEPPTSLDEVNDRIADGKDDKTKVDPQLEEVVSRLTELADDISFTPPDIESDAPEDDENVERLIGLLLREAGDRLNEQELKDVCLSSEIFWNYNFFKRLIRALLTRMGLRSPNPDSPGPQASPKTQIAVACEATSRLSAMDTLPMNRLLGYGARYLNEEYSSWAQQQGGYEAAFEEDEDDVQ</sequence>
<dbReference type="PANTHER" id="PTHR14965:SF1">
    <property type="entry name" value="APOPTOSIS FACILITATOR BCL-2-LIKE PROTEIN 14"/>
    <property type="match status" value="1"/>
</dbReference>
<dbReference type="InterPro" id="IPR036834">
    <property type="entry name" value="Bcl-2-like_sf"/>
</dbReference>
<feature type="compositionally biased region" description="Polar residues" evidence="3">
    <location>
        <begin position="59"/>
        <end position="69"/>
    </location>
</feature>
<dbReference type="Ensembl" id="ENSMAMT00000026859.2">
    <property type="protein sequence ID" value="ENSMAMP00000026186.1"/>
    <property type="gene ID" value="ENSMAMG00000017582.2"/>
</dbReference>
<dbReference type="PANTHER" id="PTHR14965">
    <property type="entry name" value="SI:CH73-248E21.1"/>
    <property type="match status" value="1"/>
</dbReference>
<keyword evidence="1" id="KW-0597">Phosphoprotein</keyword>
<accession>A0A3Q3MTR4</accession>
<feature type="region of interest" description="Disordered" evidence="3">
    <location>
        <begin position="1"/>
        <end position="90"/>
    </location>
</feature>
<dbReference type="OrthoDB" id="9948726at2759"/>
<feature type="compositionally biased region" description="Basic and acidic residues" evidence="3">
    <location>
        <begin position="121"/>
        <end position="132"/>
    </location>
</feature>
<reference evidence="4" key="1">
    <citation type="submission" date="2025-08" db="UniProtKB">
        <authorList>
            <consortium name="Ensembl"/>
        </authorList>
    </citation>
    <scope>IDENTIFICATION</scope>
</reference>
<dbReference type="RefSeq" id="XP_026182700.1">
    <property type="nucleotide sequence ID" value="XM_026326915.1"/>
</dbReference>
<keyword evidence="5" id="KW-1185">Reference proteome</keyword>
<dbReference type="GeneTree" id="ENSGT00940000154318"/>
<evidence type="ECO:0000256" key="1">
    <source>
        <dbReference type="ARBA" id="ARBA00022553"/>
    </source>
</evidence>
<evidence type="ECO:0000313" key="5">
    <source>
        <dbReference type="Proteomes" id="UP000261640"/>
    </source>
</evidence>
<evidence type="ECO:0000256" key="3">
    <source>
        <dbReference type="SAM" id="MobiDB-lite"/>
    </source>
</evidence>
<proteinExistence type="predicted"/>
<protein>
    <submittedName>
        <fullName evidence="4">Apoptosis facilitator Bcl-2-like protein 14</fullName>
    </submittedName>
</protein>
<dbReference type="Proteomes" id="UP000261640">
    <property type="component" value="Unplaced"/>
</dbReference>
<dbReference type="RefSeq" id="XP_026182701.1">
    <property type="nucleotide sequence ID" value="XM_026326916.1"/>
</dbReference>
<feature type="compositionally biased region" description="Polar residues" evidence="3">
    <location>
        <begin position="1"/>
        <end position="12"/>
    </location>
</feature>
<organism evidence="4 5">
    <name type="scientific">Mastacembelus armatus</name>
    <name type="common">zig-zag eel</name>
    <dbReference type="NCBI Taxonomy" id="205130"/>
    <lineage>
        <taxon>Eukaryota</taxon>
        <taxon>Metazoa</taxon>
        <taxon>Chordata</taxon>
        <taxon>Craniata</taxon>
        <taxon>Vertebrata</taxon>
        <taxon>Euteleostomi</taxon>
        <taxon>Actinopterygii</taxon>
        <taxon>Neopterygii</taxon>
        <taxon>Teleostei</taxon>
        <taxon>Neoteleostei</taxon>
        <taxon>Acanthomorphata</taxon>
        <taxon>Anabantaria</taxon>
        <taxon>Synbranchiformes</taxon>
        <taxon>Mastacembelidae</taxon>
        <taxon>Mastacembelus</taxon>
    </lineage>
</organism>
<dbReference type="RefSeq" id="XP_026182702.1">
    <property type="nucleotide sequence ID" value="XM_026326917.1"/>
</dbReference>